<dbReference type="RefSeq" id="WP_094486247.1">
    <property type="nucleotide sequence ID" value="NZ_NOXX01000194.1"/>
</dbReference>
<keyword evidence="2" id="KW-0328">Glycosyltransferase</keyword>
<dbReference type="AlphaFoldDB" id="A0A255ZRR1"/>
<dbReference type="EMBL" id="NOXX01000194">
    <property type="protein sequence ID" value="OYQ44247.1"/>
    <property type="molecule type" value="Genomic_DNA"/>
</dbReference>
<evidence type="ECO:0000313" key="6">
    <source>
        <dbReference type="Proteomes" id="UP000216035"/>
    </source>
</evidence>
<keyword evidence="3" id="KW-0808">Transferase</keyword>
<evidence type="ECO:0000259" key="4">
    <source>
        <dbReference type="Pfam" id="PF00535"/>
    </source>
</evidence>
<sequence>MENLKTYTLESGEVLYYTGNPEFSMLERLVAGPGHLWHSGLDQGCKNLMQEIIYQSNVMFWYVNDFLAENQSVSWRCHPHAFVVRKSTWDFVGGFDLDFMSPTAQALDFAFQLLRFYGGVPLYVKGLFPATETAVPAIAVTDRYRFFLKSFKPAHAYYMLFRKGIYSLSEWSGLIQAKKNTRKRVYNRTIPVRKLTDTIPSTTVSYIIPTMMRQELVLKLLDDINVQTVLPTEVIIVDATPDSDLEKVYFPSKYRFHLRFYKQTSKGSCRARNEAIEASKGEYIVFGDDDIRIPPDYIENHLKFLITYGVNACNGLDTRCQTVTDGLDYLATRLNAMQDRRWFAGVTSSFNNANSCIKASLVKKIGGNDVNFDGGYGEDSDFGHTLAELGEVILSNPFSTTLHLRPESGGYRWWGNQAKILGKKRKAQPWELGVPLGFIRPVPSPTIMYGILKHFSSQQLNDYKYKHYLHFLQNGSKWFLPARILYLPYKELQFHKSLFYAKRLVKASQKKME</sequence>
<name>A0A255ZRR1_9FLAO</name>
<evidence type="ECO:0000313" key="5">
    <source>
        <dbReference type="EMBL" id="OYQ44247.1"/>
    </source>
</evidence>
<comment type="caution">
    <text evidence="5">The sequence shown here is derived from an EMBL/GenBank/DDBJ whole genome shotgun (WGS) entry which is preliminary data.</text>
</comment>
<comment type="similarity">
    <text evidence="1">Belongs to the glycosyltransferase 2 family.</text>
</comment>
<accession>A0A255ZRR1</accession>
<reference evidence="5 6" key="1">
    <citation type="submission" date="2017-07" db="EMBL/GenBank/DDBJ databases">
        <title>Flavobacterium cyanobacteriorum sp. nov., isolated from cyanobacterial aggregates in a eutrophic lake.</title>
        <authorList>
            <person name="Cai H."/>
        </authorList>
    </citation>
    <scope>NUCLEOTIDE SEQUENCE [LARGE SCALE GENOMIC DNA]</scope>
    <source>
        <strain evidence="5 6">TH167</strain>
    </source>
</reference>
<dbReference type="Proteomes" id="UP000216035">
    <property type="component" value="Unassembled WGS sequence"/>
</dbReference>
<gene>
    <name evidence="5" type="ORF">CHX27_08040</name>
</gene>
<organism evidence="5 6">
    <name type="scientific">Flavobacterium aurantiibacter</name>
    <dbReference type="NCBI Taxonomy" id="2023067"/>
    <lineage>
        <taxon>Bacteria</taxon>
        <taxon>Pseudomonadati</taxon>
        <taxon>Bacteroidota</taxon>
        <taxon>Flavobacteriia</taxon>
        <taxon>Flavobacteriales</taxon>
        <taxon>Flavobacteriaceae</taxon>
        <taxon>Flavobacterium</taxon>
    </lineage>
</organism>
<protein>
    <recommendedName>
        <fullName evidence="4">Glycosyltransferase 2-like domain-containing protein</fullName>
    </recommendedName>
</protein>
<dbReference type="InterPro" id="IPR001173">
    <property type="entry name" value="Glyco_trans_2-like"/>
</dbReference>
<dbReference type="GO" id="GO:0016757">
    <property type="term" value="F:glycosyltransferase activity"/>
    <property type="evidence" value="ECO:0007669"/>
    <property type="project" value="UniProtKB-KW"/>
</dbReference>
<evidence type="ECO:0000256" key="2">
    <source>
        <dbReference type="ARBA" id="ARBA00022676"/>
    </source>
</evidence>
<dbReference type="Gene3D" id="3.90.550.10">
    <property type="entry name" value="Spore Coat Polysaccharide Biosynthesis Protein SpsA, Chain A"/>
    <property type="match status" value="1"/>
</dbReference>
<dbReference type="PANTHER" id="PTHR43179:SF12">
    <property type="entry name" value="GALACTOFURANOSYLTRANSFERASE GLFT2"/>
    <property type="match status" value="1"/>
</dbReference>
<evidence type="ECO:0000256" key="1">
    <source>
        <dbReference type="ARBA" id="ARBA00006739"/>
    </source>
</evidence>
<evidence type="ECO:0000256" key="3">
    <source>
        <dbReference type="ARBA" id="ARBA00022679"/>
    </source>
</evidence>
<dbReference type="PANTHER" id="PTHR43179">
    <property type="entry name" value="RHAMNOSYLTRANSFERASE WBBL"/>
    <property type="match status" value="1"/>
</dbReference>
<dbReference type="InterPro" id="IPR029044">
    <property type="entry name" value="Nucleotide-diphossugar_trans"/>
</dbReference>
<dbReference type="OrthoDB" id="1326385at2"/>
<dbReference type="Pfam" id="PF00535">
    <property type="entry name" value="Glycos_transf_2"/>
    <property type="match status" value="1"/>
</dbReference>
<dbReference type="SUPFAM" id="SSF53448">
    <property type="entry name" value="Nucleotide-diphospho-sugar transferases"/>
    <property type="match status" value="1"/>
</dbReference>
<feature type="domain" description="Glycosyltransferase 2-like" evidence="4">
    <location>
        <begin position="205"/>
        <end position="318"/>
    </location>
</feature>
<dbReference type="CDD" id="cd00761">
    <property type="entry name" value="Glyco_tranf_GTA_type"/>
    <property type="match status" value="1"/>
</dbReference>
<proteinExistence type="inferred from homology"/>
<keyword evidence="6" id="KW-1185">Reference proteome</keyword>